<dbReference type="OrthoDB" id="9877881at2"/>
<evidence type="ECO:0000313" key="2">
    <source>
        <dbReference type="Proteomes" id="UP000054695"/>
    </source>
</evidence>
<dbReference type="PATRIC" id="fig|447.4.peg.894"/>
<gene>
    <name evidence="1" type="ORF">Lboz_0827</name>
</gene>
<proteinExistence type="predicted"/>
<organism evidence="1 2">
    <name type="scientific">Legionella bozemanae</name>
    <name type="common">Fluoribacter bozemanae</name>
    <dbReference type="NCBI Taxonomy" id="447"/>
    <lineage>
        <taxon>Bacteria</taxon>
        <taxon>Pseudomonadati</taxon>
        <taxon>Pseudomonadota</taxon>
        <taxon>Gammaproteobacteria</taxon>
        <taxon>Legionellales</taxon>
        <taxon>Legionellaceae</taxon>
        <taxon>Legionella</taxon>
    </lineage>
</organism>
<sequence>MQSMLERYGFSFAGRTALSSVRLTGTAWDSHNIAALEQFKQKYNIKLVEATAPTIYRGISVEHFLGSFGYPGLGATAMRPSFARLMKAKGYTCLEDFSPAEKKEITDTHVKGYSLIKGNTKLAHSFSYCPSVALGYGVDAAKKSNFPGISLIGAACNVYNKWDVEYDEALDGVQFGTSLYSYQYETIVPHLFALNHCIVVNQKASNMIHLDELRQAKRFDAPESSIVELSIIPEEIMRKYQRLEIDKVIAYDDFVSYVFESKDPKDIKALKAAELYEQYRSILKEQAALVSLPLCERDLWINIASEVAPKTYSCITAHEEGFTIELPAKSGGVFVITISDIEAAICLAPLFEKDPTLTLDKIKNGEVPCALNYLTESVIRKNKELVCQTGLEQCIEEDQKPTANLC</sequence>
<protein>
    <submittedName>
        <fullName evidence="1">Uncharacterized protein</fullName>
    </submittedName>
</protein>
<accession>A0A0W0RWD0</accession>
<dbReference type="EMBL" id="LNXU01000010">
    <property type="protein sequence ID" value="KTC75394.1"/>
    <property type="molecule type" value="Genomic_DNA"/>
</dbReference>
<dbReference type="Proteomes" id="UP000054695">
    <property type="component" value="Unassembled WGS sequence"/>
</dbReference>
<keyword evidence="2" id="KW-1185">Reference proteome</keyword>
<dbReference type="RefSeq" id="WP_058458521.1">
    <property type="nucleotide sequence ID" value="NZ_CAAAIY010000023.1"/>
</dbReference>
<name>A0A0W0RWD0_LEGBO</name>
<comment type="caution">
    <text evidence="1">The sequence shown here is derived from an EMBL/GenBank/DDBJ whole genome shotgun (WGS) entry which is preliminary data.</text>
</comment>
<reference evidence="1 2" key="1">
    <citation type="submission" date="2015-11" db="EMBL/GenBank/DDBJ databases">
        <title>Genomic analysis of 38 Legionella species identifies large and diverse effector repertoires.</title>
        <authorList>
            <person name="Burstein D."/>
            <person name="Amaro F."/>
            <person name="Zusman T."/>
            <person name="Lifshitz Z."/>
            <person name="Cohen O."/>
            <person name="Gilbert J.A."/>
            <person name="Pupko T."/>
            <person name="Shuman H.A."/>
            <person name="Segal G."/>
        </authorList>
    </citation>
    <scope>NUCLEOTIDE SEQUENCE [LARGE SCALE GENOMIC DNA]</scope>
    <source>
        <strain evidence="1 2">WIGA</strain>
    </source>
</reference>
<evidence type="ECO:0000313" key="1">
    <source>
        <dbReference type="EMBL" id="KTC75394.1"/>
    </source>
</evidence>
<dbReference type="AlphaFoldDB" id="A0A0W0RWD0"/>